<dbReference type="EMBL" id="CAJNOL010003195">
    <property type="protein sequence ID" value="CAF1551070.1"/>
    <property type="molecule type" value="Genomic_DNA"/>
</dbReference>
<dbReference type="AlphaFoldDB" id="A0A815WMN6"/>
<evidence type="ECO:0000313" key="1">
    <source>
        <dbReference type="EMBL" id="CAF1292339.1"/>
    </source>
</evidence>
<comment type="caution">
    <text evidence="2">The sequence shown here is derived from an EMBL/GenBank/DDBJ whole genome shotgun (WGS) entry which is preliminary data.</text>
</comment>
<keyword evidence="3" id="KW-1185">Reference proteome</keyword>
<protein>
    <submittedName>
        <fullName evidence="2">Uncharacterized protein</fullName>
    </submittedName>
</protein>
<dbReference type="Proteomes" id="UP000663870">
    <property type="component" value="Unassembled WGS sequence"/>
</dbReference>
<reference evidence="2" key="1">
    <citation type="submission" date="2021-02" db="EMBL/GenBank/DDBJ databases">
        <authorList>
            <person name="Nowell W R."/>
        </authorList>
    </citation>
    <scope>NUCLEOTIDE SEQUENCE</scope>
</reference>
<sequence>MSQVFFIKRDLTGSMGLLRHYPTDLVNNVLGELINYELVRQGRTIISNISNDRNNTNNQLLHNNGTTFDPPRNYDTQQALVSFNANLLDQNGCHSSEFSNQLSIRSQNNREINQFLNSSSFNNLTETSSTSHAGLCRI</sequence>
<dbReference type="EMBL" id="CAJNOH010002422">
    <property type="protein sequence ID" value="CAF1292339.1"/>
    <property type="molecule type" value="Genomic_DNA"/>
</dbReference>
<accession>A0A815WMN6</accession>
<proteinExistence type="predicted"/>
<name>A0A815WMN6_9BILA</name>
<evidence type="ECO:0000313" key="2">
    <source>
        <dbReference type="EMBL" id="CAF1551070.1"/>
    </source>
</evidence>
<gene>
    <name evidence="2" type="ORF">JXQ802_LOCUS43642</name>
    <name evidence="1" type="ORF">PYM288_LOCUS29462</name>
</gene>
<dbReference type="Proteomes" id="UP000663854">
    <property type="component" value="Unassembled WGS sequence"/>
</dbReference>
<organism evidence="2 3">
    <name type="scientific">Rotaria sordida</name>
    <dbReference type="NCBI Taxonomy" id="392033"/>
    <lineage>
        <taxon>Eukaryota</taxon>
        <taxon>Metazoa</taxon>
        <taxon>Spiralia</taxon>
        <taxon>Gnathifera</taxon>
        <taxon>Rotifera</taxon>
        <taxon>Eurotatoria</taxon>
        <taxon>Bdelloidea</taxon>
        <taxon>Philodinida</taxon>
        <taxon>Philodinidae</taxon>
        <taxon>Rotaria</taxon>
    </lineage>
</organism>
<evidence type="ECO:0000313" key="3">
    <source>
        <dbReference type="Proteomes" id="UP000663870"/>
    </source>
</evidence>